<evidence type="ECO:0000256" key="5">
    <source>
        <dbReference type="ARBA" id="ARBA00022490"/>
    </source>
</evidence>
<dbReference type="InterPro" id="IPR043597">
    <property type="entry name" value="TPH_dom"/>
</dbReference>
<evidence type="ECO:0000256" key="8">
    <source>
        <dbReference type="ARBA" id="ARBA00023069"/>
    </source>
</evidence>
<dbReference type="OrthoDB" id="197839at2759"/>
<keyword evidence="9" id="KW-0206">Cytoskeleton</keyword>
<keyword evidence="6" id="KW-0282">Flagellum</keyword>
<evidence type="ECO:0000256" key="1">
    <source>
        <dbReference type="ARBA" id="ARBA00004123"/>
    </source>
</evidence>
<feature type="domain" description="Trichohyalin-plectin-homology" evidence="15">
    <location>
        <begin position="1"/>
        <end position="87"/>
    </location>
</feature>
<dbReference type="PANTHER" id="PTHR19265">
    <property type="entry name" value="MEIOSIS-SPECIFIC NUCLEAR STRUCTURAL PROTEIN 1"/>
    <property type="match status" value="1"/>
</dbReference>
<gene>
    <name evidence="16" type="ORF">BJ554DRAFT_2290</name>
</gene>
<evidence type="ECO:0000256" key="2">
    <source>
        <dbReference type="ARBA" id="ARBA00004611"/>
    </source>
</evidence>
<keyword evidence="5" id="KW-0963">Cytoplasm</keyword>
<keyword evidence="12" id="KW-0966">Cell projection</keyword>
<keyword evidence="7 14" id="KW-0175">Coiled coil</keyword>
<evidence type="ECO:0000256" key="7">
    <source>
        <dbReference type="ARBA" id="ARBA00023054"/>
    </source>
</evidence>
<proteinExistence type="inferred from homology"/>
<evidence type="ECO:0000259" key="15">
    <source>
        <dbReference type="Pfam" id="PF13868"/>
    </source>
</evidence>
<dbReference type="InterPro" id="IPR026504">
    <property type="entry name" value="MNS1"/>
</dbReference>
<keyword evidence="8" id="KW-0969">Cilium</keyword>
<feature type="coiled-coil region" evidence="14">
    <location>
        <begin position="7"/>
        <end position="71"/>
    </location>
</feature>
<keyword evidence="17" id="KW-1185">Reference proteome</keyword>
<dbReference type="GO" id="GO:0005634">
    <property type="term" value="C:nucleus"/>
    <property type="evidence" value="ECO:0007669"/>
    <property type="project" value="UniProtKB-SubCell"/>
</dbReference>
<keyword evidence="11" id="KW-0469">Meiosis</keyword>
<evidence type="ECO:0000256" key="13">
    <source>
        <dbReference type="ARBA" id="ARBA00046114"/>
    </source>
</evidence>
<accession>A0A8H8DGI8</accession>
<evidence type="ECO:0000256" key="3">
    <source>
        <dbReference type="ARBA" id="ARBA00009158"/>
    </source>
</evidence>
<evidence type="ECO:0000313" key="16">
    <source>
        <dbReference type="EMBL" id="KAG5457640.1"/>
    </source>
</evidence>
<dbReference type="Proteomes" id="UP000673691">
    <property type="component" value="Unassembled WGS sequence"/>
</dbReference>
<name>A0A8H8DGI8_9FUNG</name>
<organism evidence="16 17">
    <name type="scientific">Olpidium bornovanus</name>
    <dbReference type="NCBI Taxonomy" id="278681"/>
    <lineage>
        <taxon>Eukaryota</taxon>
        <taxon>Fungi</taxon>
        <taxon>Fungi incertae sedis</taxon>
        <taxon>Olpidiomycota</taxon>
        <taxon>Olpidiomycotina</taxon>
        <taxon>Olpidiomycetes</taxon>
        <taxon>Olpidiales</taxon>
        <taxon>Olpidiaceae</taxon>
        <taxon>Olpidium</taxon>
    </lineage>
</organism>
<evidence type="ECO:0000313" key="17">
    <source>
        <dbReference type="Proteomes" id="UP000673691"/>
    </source>
</evidence>
<comment type="subcellular location">
    <subcellularLocation>
        <location evidence="2">Cytoplasm</location>
        <location evidence="2">Cytoskeleton</location>
        <location evidence="2">Flagellum axoneme</location>
    </subcellularLocation>
    <subcellularLocation>
        <location evidence="1">Nucleus</location>
    </subcellularLocation>
</comment>
<evidence type="ECO:0000256" key="10">
    <source>
        <dbReference type="ARBA" id="ARBA00023242"/>
    </source>
</evidence>
<dbReference type="Pfam" id="PF13868">
    <property type="entry name" value="TPH"/>
    <property type="match status" value="1"/>
</dbReference>
<dbReference type="AlphaFoldDB" id="A0A8H8DGI8"/>
<comment type="function">
    <text evidence="13">Microtubule inner protein (MIP) part of the dynein-decorated doublet microtubules (DMTs) in cilia axoneme, which is required for motile cilia beating. May play a role in the control of meiotic division and germ cell differentiation through regulation of pairing and recombination during meiosis. Required for sperm flagella assembly. May play a role in the assembly and function of the outer dynein arm-docking complex (ODA-DC). ODA-DC mediates outer dynein arms (ODA) binding onto the axonemal doublet microtubules.</text>
</comment>
<evidence type="ECO:0000256" key="11">
    <source>
        <dbReference type="ARBA" id="ARBA00023254"/>
    </source>
</evidence>
<comment type="similarity">
    <text evidence="3">Belongs to the MNS1 family.</text>
</comment>
<reference evidence="16 17" key="1">
    <citation type="journal article" name="Sci. Rep.">
        <title>Genome-scale phylogenetic analyses confirm Olpidium as the closest living zoosporic fungus to the non-flagellated, terrestrial fungi.</title>
        <authorList>
            <person name="Chang Y."/>
            <person name="Rochon D."/>
            <person name="Sekimoto S."/>
            <person name="Wang Y."/>
            <person name="Chovatia M."/>
            <person name="Sandor L."/>
            <person name="Salamov A."/>
            <person name="Grigoriev I.V."/>
            <person name="Stajich J.E."/>
            <person name="Spatafora J.W."/>
        </authorList>
    </citation>
    <scope>NUCLEOTIDE SEQUENCE [LARGE SCALE GENOMIC DNA]</scope>
    <source>
        <strain evidence="16">S191</strain>
    </source>
</reference>
<evidence type="ECO:0000256" key="9">
    <source>
        <dbReference type="ARBA" id="ARBA00023212"/>
    </source>
</evidence>
<evidence type="ECO:0000256" key="4">
    <source>
        <dbReference type="ARBA" id="ARBA00014813"/>
    </source>
</evidence>
<evidence type="ECO:0000256" key="14">
    <source>
        <dbReference type="SAM" id="Coils"/>
    </source>
</evidence>
<protein>
    <recommendedName>
        <fullName evidence="4">Meiosis-specific nuclear structural protein 1</fullName>
    </recommendedName>
</protein>
<sequence length="93" mass="11342">MMRKFAEDERLEQLNDQKRRIKQLEHRRAVDKLVLERARIAEQQKQEEEELDRRMQEIEEYKKAVVEQERQRLLREHAGNLAGFLPPVCLFAR</sequence>
<keyword evidence="10" id="KW-0539">Nucleus</keyword>
<dbReference type="PANTHER" id="PTHR19265:SF0">
    <property type="entry name" value="MEIOSIS-SPECIFIC NUCLEAR STRUCTURAL PROTEIN 1"/>
    <property type="match status" value="1"/>
</dbReference>
<evidence type="ECO:0000256" key="12">
    <source>
        <dbReference type="ARBA" id="ARBA00023273"/>
    </source>
</evidence>
<dbReference type="GO" id="GO:0051321">
    <property type="term" value="P:meiotic cell cycle"/>
    <property type="evidence" value="ECO:0007669"/>
    <property type="project" value="UniProtKB-KW"/>
</dbReference>
<comment type="caution">
    <text evidence="16">The sequence shown here is derived from an EMBL/GenBank/DDBJ whole genome shotgun (WGS) entry which is preliminary data.</text>
</comment>
<evidence type="ECO:0000256" key="6">
    <source>
        <dbReference type="ARBA" id="ARBA00022846"/>
    </source>
</evidence>
<dbReference type="EMBL" id="JAEFCI010009736">
    <property type="protein sequence ID" value="KAG5457640.1"/>
    <property type="molecule type" value="Genomic_DNA"/>
</dbReference>